<sequence length="209" mass="21696">MAEMPVLRRHDLVHLRSGARIEGVAAAPEVSLADWVAQGRPFIARRPACADRGDRVPIGLPLPPALGKARLALAVAPEAMAAIVPPPLLADAAAVAPPGWAQRIGALLAAFPEARCFGSLAWQHLTGLAYLSPGSDLDLLLPCASVREADAAAARLAAIGAEEGPAIDGELVAPSGEAVQWREWASAAAQVAVKAIDGVRLARREEVFP</sequence>
<evidence type="ECO:0000256" key="1">
    <source>
        <dbReference type="ARBA" id="ARBA00022679"/>
    </source>
</evidence>
<dbReference type="AlphaFoldDB" id="A0A975D6J5"/>
<reference evidence="5" key="1">
    <citation type="submission" date="2020-07" db="EMBL/GenBank/DDBJ databases">
        <authorList>
            <person name="Camacho E."/>
        </authorList>
    </citation>
    <scope>NUCLEOTIDE SEQUENCE</scope>
    <source>
        <strain evidence="5">MPO218</strain>
    </source>
</reference>
<evidence type="ECO:0000259" key="3">
    <source>
        <dbReference type="Pfam" id="PF10620"/>
    </source>
</evidence>
<keyword evidence="2" id="KW-0548">Nucleotidyltransferase</keyword>
<feature type="domain" description="Phosphoribosyl-dephospho-CoA transferase MdcG N-terminal" evidence="4">
    <location>
        <begin position="8"/>
        <end position="86"/>
    </location>
</feature>
<dbReference type="InterPro" id="IPR017557">
    <property type="entry name" value="Holo-ACP_synthase"/>
</dbReference>
<dbReference type="EMBL" id="CP059319">
    <property type="protein sequence ID" value="QTH23856.1"/>
    <property type="molecule type" value="Genomic_DNA"/>
</dbReference>
<keyword evidence="1" id="KW-0808">Transferase</keyword>
<feature type="domain" description="Phosphoribosyl-dephospho-CoA transferase MdcG C-terminal" evidence="3">
    <location>
        <begin position="89"/>
        <end position="204"/>
    </location>
</feature>
<protein>
    <submittedName>
        <fullName evidence="5">Malonate decarboxylase holo-[acyl-carrier-protein] synthase</fullName>
    </submittedName>
</protein>
<reference evidence="5" key="2">
    <citation type="submission" date="2021-04" db="EMBL/GenBank/DDBJ databases">
        <title>Isolation and genomic analysis of the ibuprofen-degrading bacterium Sphingomonas strain MPO218.</title>
        <authorList>
            <person name="Aulestia M."/>
            <person name="Flores A."/>
            <person name="Mangas E.L."/>
            <person name="Perez-Pulido A.J."/>
            <person name="Santero E."/>
            <person name="Camacho E.M."/>
        </authorList>
    </citation>
    <scope>NUCLEOTIDE SEQUENCE</scope>
    <source>
        <strain evidence="5">MPO218</strain>
    </source>
</reference>
<evidence type="ECO:0000259" key="4">
    <source>
        <dbReference type="Pfam" id="PF20866"/>
    </source>
</evidence>
<dbReference type="GO" id="GO:0016779">
    <property type="term" value="F:nucleotidyltransferase activity"/>
    <property type="evidence" value="ECO:0007669"/>
    <property type="project" value="UniProtKB-KW"/>
</dbReference>
<gene>
    <name evidence="5" type="primary">mdcG</name>
    <name evidence="5" type="ORF">HRJ34_10285</name>
</gene>
<evidence type="ECO:0000313" key="5">
    <source>
        <dbReference type="EMBL" id="QTH23856.1"/>
    </source>
</evidence>
<dbReference type="Proteomes" id="UP000664914">
    <property type="component" value="Chromosome"/>
</dbReference>
<organism evidence="5 6">
    <name type="scientific">Rhizorhabdus wittichii</name>
    <dbReference type="NCBI Taxonomy" id="160791"/>
    <lineage>
        <taxon>Bacteria</taxon>
        <taxon>Pseudomonadati</taxon>
        <taxon>Pseudomonadota</taxon>
        <taxon>Alphaproteobacteria</taxon>
        <taxon>Sphingomonadales</taxon>
        <taxon>Sphingomonadaceae</taxon>
        <taxon>Rhizorhabdus</taxon>
    </lineage>
</organism>
<accession>A0A975D6J5</accession>
<dbReference type="RefSeq" id="WP_208634016.1">
    <property type="nucleotide sequence ID" value="NZ_CP059319.1"/>
</dbReference>
<dbReference type="Pfam" id="PF10620">
    <property type="entry name" value="MdcG"/>
    <property type="match status" value="1"/>
</dbReference>
<dbReference type="InterPro" id="IPR048903">
    <property type="entry name" value="MdcG_N"/>
</dbReference>
<dbReference type="NCBIfam" id="TIGR03135">
    <property type="entry name" value="malonate_mdcG"/>
    <property type="match status" value="1"/>
</dbReference>
<proteinExistence type="predicted"/>
<dbReference type="InterPro" id="IPR049180">
    <property type="entry name" value="MdcG_C"/>
</dbReference>
<evidence type="ECO:0000256" key="2">
    <source>
        <dbReference type="ARBA" id="ARBA00022695"/>
    </source>
</evidence>
<evidence type="ECO:0000313" key="6">
    <source>
        <dbReference type="Proteomes" id="UP000664914"/>
    </source>
</evidence>
<name>A0A975D6J5_9SPHN</name>
<dbReference type="Pfam" id="PF20866">
    <property type="entry name" value="MdcG_N"/>
    <property type="match status" value="1"/>
</dbReference>